<dbReference type="SUPFAM" id="SSF51735">
    <property type="entry name" value="NAD(P)-binding Rossmann-fold domains"/>
    <property type="match status" value="1"/>
</dbReference>
<proteinExistence type="inferred from homology"/>
<dbReference type="SUPFAM" id="SSF69742">
    <property type="entry name" value="Glutamyl tRNA-reductase catalytic, N-terminal domain"/>
    <property type="match status" value="1"/>
</dbReference>
<evidence type="ECO:0000256" key="8">
    <source>
        <dbReference type="PIRSR" id="PIRSR000445-4"/>
    </source>
</evidence>
<dbReference type="InterPro" id="IPR000343">
    <property type="entry name" value="4pyrrol_synth_GluRdtase"/>
</dbReference>
<dbReference type="AlphaFoldDB" id="A0AAE3MMW3"/>
<evidence type="ECO:0000256" key="2">
    <source>
        <dbReference type="ARBA" id="ARBA00023002"/>
    </source>
</evidence>
<dbReference type="GO" id="GO:0019353">
    <property type="term" value="P:protoporphyrinogen IX biosynthetic process from glutamate"/>
    <property type="evidence" value="ECO:0007669"/>
    <property type="project" value="TreeGrafter"/>
</dbReference>
<comment type="catalytic activity">
    <reaction evidence="4">
        <text>(S)-4-amino-5-oxopentanoate + tRNA(Glu) + NADP(+) = L-glutamyl-tRNA(Glu) + NADPH + H(+)</text>
        <dbReference type="Rhea" id="RHEA:12344"/>
        <dbReference type="Rhea" id="RHEA-COMP:9663"/>
        <dbReference type="Rhea" id="RHEA-COMP:9680"/>
        <dbReference type="ChEBI" id="CHEBI:15378"/>
        <dbReference type="ChEBI" id="CHEBI:57501"/>
        <dbReference type="ChEBI" id="CHEBI:57783"/>
        <dbReference type="ChEBI" id="CHEBI:58349"/>
        <dbReference type="ChEBI" id="CHEBI:78442"/>
        <dbReference type="ChEBI" id="CHEBI:78520"/>
        <dbReference type="EC" id="1.2.1.70"/>
    </reaction>
</comment>
<reference evidence="11" key="1">
    <citation type="submission" date="2022-11" db="EMBL/GenBank/DDBJ databases">
        <title>The characterization of three novel Bacteroidetes species and genomic analysis of their roles in tidal elemental geochemical cycles.</title>
        <authorList>
            <person name="Ma K.-J."/>
        </authorList>
    </citation>
    <scope>NUCLEOTIDE SEQUENCE</scope>
    <source>
        <strain evidence="11">M415</strain>
    </source>
</reference>
<accession>A0AAE3MMW3</accession>
<feature type="binding site" evidence="4 6">
    <location>
        <position position="123"/>
    </location>
    <ligand>
        <name>substrate</name>
    </ligand>
</feature>
<comment type="miscellaneous">
    <text evidence="4">During catalysis, the active site Cys acts as a nucleophile attacking the alpha-carbonyl group of tRNA-bound glutamate with the formation of a thioester intermediate between enzyme and glutamate, and the concomitant release of tRNA(Glu). The thioester intermediate is finally reduced by direct hydride transfer from NADPH, to form the product GSA.</text>
</comment>
<evidence type="ECO:0000256" key="3">
    <source>
        <dbReference type="ARBA" id="ARBA00023244"/>
    </source>
</evidence>
<dbReference type="InterPro" id="IPR015895">
    <property type="entry name" value="4pyrrol_synth_GluRdtase_N"/>
</dbReference>
<dbReference type="PANTHER" id="PTHR43013:SF1">
    <property type="entry name" value="GLUTAMYL-TRNA REDUCTASE"/>
    <property type="match status" value="1"/>
</dbReference>
<dbReference type="HAMAP" id="MF_00087">
    <property type="entry name" value="Glu_tRNA_reductase"/>
    <property type="match status" value="1"/>
</dbReference>
<sequence>MPKILRYVSISHKSASVGLREQFHISESKKGLIMDHLCERFPDISGLLLLVTCNRTEVYFESKTTTSALVQEELISLKCKQDPAQFKNWFTCNDHTKASVKHLLKVSSGLESKVLGDAEIIHQIKKAYLFSMERQLQGSLLERAMQTVFRSHKRISNETNYRDGTTSVAYKSLKVIDDIFPKESSRTKRILFIGAGDIVVQLFKYNSKFGFSNIHISNRTEEKARNLASLYQGSVYPWQKVLDNDFRDFDVVISAVSNYPQLIKNIHPSSSRRILIDLGMPCNISKGIEGGGKLICYDLDTIAQDLQENRNRRMAAIVEVEEILDNEVNAFMQWFQMASLRNKVVQQKEMVFKKVQAYLAKELQSEEPETAEMLTNQVIKKMFSESESFNFPSKEIDALIADQASILLKTSF</sequence>
<dbReference type="InterPro" id="IPR006151">
    <property type="entry name" value="Shikm_DH/Glu-tRNA_Rdtase"/>
</dbReference>
<dbReference type="PANTHER" id="PTHR43013">
    <property type="entry name" value="GLUTAMYL-TRNA REDUCTASE"/>
    <property type="match status" value="1"/>
</dbReference>
<keyword evidence="2 4" id="KW-0560">Oxidoreductase</keyword>
<evidence type="ECO:0000256" key="7">
    <source>
        <dbReference type="PIRSR" id="PIRSR000445-3"/>
    </source>
</evidence>
<comment type="caution">
    <text evidence="11">The sequence shown here is derived from an EMBL/GenBank/DDBJ whole genome shotgun (WGS) entry which is preliminary data.</text>
</comment>
<comment type="domain">
    <text evidence="4">Possesses an unusual extended V-shaped dimeric structure with each monomer consisting of three distinct domains arranged along a curved 'spinal' alpha-helix. The N-terminal catalytic domain specifically recognizes the glutamate moiety of the substrate. The second domain is the NADPH-binding domain, and the third C-terminal domain is responsible for dimerization.</text>
</comment>
<dbReference type="InterPro" id="IPR036291">
    <property type="entry name" value="NAD(P)-bd_dom_sf"/>
</dbReference>
<dbReference type="Gene3D" id="3.40.50.720">
    <property type="entry name" value="NAD(P)-binding Rossmann-like Domain"/>
    <property type="match status" value="1"/>
</dbReference>
<feature type="domain" description="Quinate/shikimate 5-dehydrogenase/glutamyl-tRNA reductase" evidence="9">
    <location>
        <begin position="184"/>
        <end position="302"/>
    </location>
</feature>
<dbReference type="NCBIfam" id="TIGR01035">
    <property type="entry name" value="hemA"/>
    <property type="match status" value="1"/>
</dbReference>
<comment type="function">
    <text evidence="4">Catalyzes the NADPH-dependent reduction of glutamyl-tRNA(Glu) to glutamate 1-semialdehyde (GSA).</text>
</comment>
<gene>
    <name evidence="4 11" type="primary">hemA</name>
    <name evidence="11" type="ORF">OO016_12255</name>
</gene>
<evidence type="ECO:0000256" key="6">
    <source>
        <dbReference type="PIRSR" id="PIRSR000445-2"/>
    </source>
</evidence>
<feature type="binding site" evidence="4 6">
    <location>
        <position position="112"/>
    </location>
    <ligand>
        <name>substrate</name>
    </ligand>
</feature>
<dbReference type="Pfam" id="PF05201">
    <property type="entry name" value="GlutR_N"/>
    <property type="match status" value="1"/>
</dbReference>
<dbReference type="GO" id="GO:0008883">
    <property type="term" value="F:glutamyl-tRNA reductase activity"/>
    <property type="evidence" value="ECO:0007669"/>
    <property type="project" value="UniProtKB-UniRule"/>
</dbReference>
<keyword evidence="1 4" id="KW-0521">NADP</keyword>
<evidence type="ECO:0000256" key="1">
    <source>
        <dbReference type="ARBA" id="ARBA00022857"/>
    </source>
</evidence>
<evidence type="ECO:0000256" key="4">
    <source>
        <dbReference type="HAMAP-Rule" id="MF_00087"/>
    </source>
</evidence>
<evidence type="ECO:0000259" key="10">
    <source>
        <dbReference type="Pfam" id="PF05201"/>
    </source>
</evidence>
<comment type="subunit">
    <text evidence="4">Homodimer.</text>
</comment>
<dbReference type="InterPro" id="IPR036453">
    <property type="entry name" value="GluRdtase_dimer_dom_sf"/>
</dbReference>
<dbReference type="EC" id="1.2.1.70" evidence="4"/>
<evidence type="ECO:0000259" key="9">
    <source>
        <dbReference type="Pfam" id="PF01488"/>
    </source>
</evidence>
<feature type="binding site" evidence="4 7">
    <location>
        <begin position="194"/>
        <end position="199"/>
    </location>
    <ligand>
        <name>NADP(+)</name>
        <dbReference type="ChEBI" id="CHEBI:58349"/>
    </ligand>
</feature>
<evidence type="ECO:0000313" key="12">
    <source>
        <dbReference type="Proteomes" id="UP001207116"/>
    </source>
</evidence>
<dbReference type="Proteomes" id="UP001207116">
    <property type="component" value="Unassembled WGS sequence"/>
</dbReference>
<feature type="binding site" evidence="4 6">
    <location>
        <begin position="117"/>
        <end position="119"/>
    </location>
    <ligand>
        <name>substrate</name>
    </ligand>
</feature>
<dbReference type="GO" id="GO:0050661">
    <property type="term" value="F:NADP binding"/>
    <property type="evidence" value="ECO:0007669"/>
    <property type="project" value="InterPro"/>
</dbReference>
<organism evidence="11 12">
    <name type="scientific">Lentiprolixibacter aurantiacus</name>
    <dbReference type="NCBI Taxonomy" id="2993939"/>
    <lineage>
        <taxon>Bacteria</taxon>
        <taxon>Pseudomonadati</taxon>
        <taxon>Bacteroidota</taxon>
        <taxon>Flavobacteriia</taxon>
        <taxon>Flavobacteriales</taxon>
        <taxon>Flavobacteriaceae</taxon>
        <taxon>Lentiprolixibacter</taxon>
    </lineage>
</organism>
<feature type="site" description="Important for activity" evidence="4 8">
    <location>
        <position position="102"/>
    </location>
</feature>
<dbReference type="RefSeq" id="WP_266014418.1">
    <property type="nucleotide sequence ID" value="NZ_JAPFQP010000004.1"/>
</dbReference>
<dbReference type="EMBL" id="JAPFQP010000004">
    <property type="protein sequence ID" value="MCX2720378.1"/>
    <property type="molecule type" value="Genomic_DNA"/>
</dbReference>
<dbReference type="InterPro" id="IPR036343">
    <property type="entry name" value="GluRdtase_N_sf"/>
</dbReference>
<dbReference type="Pfam" id="PF01488">
    <property type="entry name" value="Shikimate_DH"/>
    <property type="match status" value="1"/>
</dbReference>
<dbReference type="SUPFAM" id="SSF69075">
    <property type="entry name" value="Glutamyl tRNA-reductase dimerization domain"/>
    <property type="match status" value="1"/>
</dbReference>
<keyword evidence="12" id="KW-1185">Reference proteome</keyword>
<protein>
    <recommendedName>
        <fullName evidence="4">Glutamyl-tRNA reductase</fullName>
        <shortName evidence="4">GluTR</shortName>
        <ecNumber evidence="4">1.2.1.70</ecNumber>
    </recommendedName>
</protein>
<comment type="similarity">
    <text evidence="4">Belongs to the glutamyl-tRNA reductase family.</text>
</comment>
<feature type="binding site" evidence="4 6">
    <location>
        <begin position="52"/>
        <end position="55"/>
    </location>
    <ligand>
        <name>substrate</name>
    </ligand>
</feature>
<dbReference type="Gene3D" id="3.30.460.30">
    <property type="entry name" value="Glutamyl-tRNA reductase, N-terminal domain"/>
    <property type="match status" value="1"/>
</dbReference>
<evidence type="ECO:0000313" key="11">
    <source>
        <dbReference type="EMBL" id="MCX2720378.1"/>
    </source>
</evidence>
<name>A0AAE3MMW3_9FLAO</name>
<dbReference type="PIRSF" id="PIRSF000445">
    <property type="entry name" value="4pyrrol_synth_GluRdtase"/>
    <property type="match status" value="1"/>
</dbReference>
<keyword evidence="3 4" id="KW-0627">Porphyrin biosynthesis</keyword>
<feature type="domain" description="Glutamyl-tRNA reductase N-terminal" evidence="10">
    <location>
        <begin position="8"/>
        <end position="159"/>
    </location>
</feature>
<feature type="active site" description="Nucleophile" evidence="4 5">
    <location>
        <position position="53"/>
    </location>
</feature>
<comment type="pathway">
    <text evidence="4">Porphyrin-containing compound metabolism; protoporphyrin-IX biosynthesis; 5-aminolevulinate from L-glutamyl-tRNA(Glu): step 1/2.</text>
</comment>
<evidence type="ECO:0000256" key="5">
    <source>
        <dbReference type="PIRSR" id="PIRSR000445-1"/>
    </source>
</evidence>